<evidence type="ECO:0000256" key="1">
    <source>
        <dbReference type="ARBA" id="ARBA00004275"/>
    </source>
</evidence>
<comment type="caution">
    <text evidence="8">The sequence shown here is derived from an EMBL/GenBank/DDBJ whole genome shotgun (WGS) entry which is preliminary data.</text>
</comment>
<dbReference type="GO" id="GO:0006635">
    <property type="term" value="P:fatty acid beta-oxidation"/>
    <property type="evidence" value="ECO:0007669"/>
    <property type="project" value="TreeGrafter"/>
</dbReference>
<dbReference type="AlphaFoldDB" id="W9WW67"/>
<dbReference type="OrthoDB" id="2139957at2759"/>
<comment type="subcellular location">
    <subcellularLocation>
        <location evidence="1">Peroxisome</location>
    </subcellularLocation>
</comment>
<dbReference type="VEuPathDB" id="FungiDB:A1O7_02977"/>
<organism evidence="8 9">
    <name type="scientific">Cladophialophora yegresii CBS 114405</name>
    <dbReference type="NCBI Taxonomy" id="1182544"/>
    <lineage>
        <taxon>Eukaryota</taxon>
        <taxon>Fungi</taxon>
        <taxon>Dikarya</taxon>
        <taxon>Ascomycota</taxon>
        <taxon>Pezizomycotina</taxon>
        <taxon>Eurotiomycetes</taxon>
        <taxon>Chaetothyriomycetidae</taxon>
        <taxon>Chaetothyriales</taxon>
        <taxon>Herpotrichiellaceae</taxon>
        <taxon>Cladophialophora</taxon>
    </lineage>
</organism>
<dbReference type="Proteomes" id="UP000019473">
    <property type="component" value="Unassembled WGS sequence"/>
</dbReference>
<evidence type="ECO:0000256" key="6">
    <source>
        <dbReference type="ARBA" id="ARBA00023239"/>
    </source>
</evidence>
<accession>W9WW67</accession>
<evidence type="ECO:0000256" key="3">
    <source>
        <dbReference type="ARBA" id="ARBA00005254"/>
    </source>
</evidence>
<evidence type="ECO:0000313" key="8">
    <source>
        <dbReference type="EMBL" id="EXJ62539.1"/>
    </source>
</evidence>
<dbReference type="GO" id="GO:0005739">
    <property type="term" value="C:mitochondrion"/>
    <property type="evidence" value="ECO:0007669"/>
    <property type="project" value="TreeGrafter"/>
</dbReference>
<name>W9WW67_9EURO</name>
<evidence type="ECO:0000256" key="2">
    <source>
        <dbReference type="ARBA" id="ARBA00004924"/>
    </source>
</evidence>
<dbReference type="eggNOG" id="KOG1680">
    <property type="taxonomic scope" value="Eukaryota"/>
</dbReference>
<evidence type="ECO:0000256" key="5">
    <source>
        <dbReference type="ARBA" id="ARBA00023235"/>
    </source>
</evidence>
<comment type="similarity">
    <text evidence="3">Belongs to the enoyl-CoA hydratase/isomerase family.</text>
</comment>
<reference evidence="8 9" key="1">
    <citation type="submission" date="2013-03" db="EMBL/GenBank/DDBJ databases">
        <title>The Genome Sequence of Cladophialophora yegresii CBS 114405.</title>
        <authorList>
            <consortium name="The Broad Institute Genomics Platform"/>
            <person name="Cuomo C."/>
            <person name="de Hoog S."/>
            <person name="Gorbushina A."/>
            <person name="Walker B."/>
            <person name="Young S.K."/>
            <person name="Zeng Q."/>
            <person name="Gargeya S."/>
            <person name="Fitzgerald M."/>
            <person name="Haas B."/>
            <person name="Abouelleil A."/>
            <person name="Allen A.W."/>
            <person name="Alvarado L."/>
            <person name="Arachchi H.M."/>
            <person name="Berlin A.M."/>
            <person name="Chapman S.B."/>
            <person name="Gainer-Dewar J."/>
            <person name="Goldberg J."/>
            <person name="Griggs A."/>
            <person name="Gujja S."/>
            <person name="Hansen M."/>
            <person name="Howarth C."/>
            <person name="Imamovic A."/>
            <person name="Ireland A."/>
            <person name="Larimer J."/>
            <person name="McCowan C."/>
            <person name="Murphy C."/>
            <person name="Pearson M."/>
            <person name="Poon T.W."/>
            <person name="Priest M."/>
            <person name="Roberts A."/>
            <person name="Saif S."/>
            <person name="Shea T."/>
            <person name="Sisk P."/>
            <person name="Sykes S."/>
            <person name="Wortman J."/>
            <person name="Nusbaum C."/>
            <person name="Birren B."/>
        </authorList>
    </citation>
    <scope>NUCLEOTIDE SEQUENCE [LARGE SCALE GENOMIC DNA]</scope>
    <source>
        <strain evidence="8 9">CBS 114405</strain>
    </source>
</reference>
<dbReference type="FunFam" id="3.90.226.10:FF:000074">
    <property type="entry name" value="Enoyl-CoA hydratase (AFU_orthologue AFUA_2G10650)"/>
    <property type="match status" value="1"/>
</dbReference>
<keyword evidence="9" id="KW-1185">Reference proteome</keyword>
<evidence type="ECO:0000256" key="7">
    <source>
        <dbReference type="SAM" id="MobiDB-lite"/>
    </source>
</evidence>
<dbReference type="STRING" id="1182544.W9WW67"/>
<keyword evidence="4" id="KW-0576">Peroxisome</keyword>
<dbReference type="GO" id="GO:0005777">
    <property type="term" value="C:peroxisome"/>
    <property type="evidence" value="ECO:0007669"/>
    <property type="project" value="UniProtKB-SubCell"/>
</dbReference>
<proteinExistence type="inferred from homology"/>
<feature type="region of interest" description="Disordered" evidence="7">
    <location>
        <begin position="91"/>
        <end position="113"/>
    </location>
</feature>
<keyword evidence="6" id="KW-0456">Lyase</keyword>
<dbReference type="PANTHER" id="PTHR11941:SF158">
    <property type="entry name" value="ENOYL-COA HYDRATASE (AFU_ORTHOLOGUE AFUA_2G10650)"/>
    <property type="match status" value="1"/>
</dbReference>
<dbReference type="Pfam" id="PF00378">
    <property type="entry name" value="ECH_1"/>
    <property type="match status" value="1"/>
</dbReference>
<dbReference type="GO" id="GO:0016829">
    <property type="term" value="F:lyase activity"/>
    <property type="evidence" value="ECO:0007669"/>
    <property type="project" value="UniProtKB-KW"/>
</dbReference>
<dbReference type="CDD" id="cd06558">
    <property type="entry name" value="crotonase-like"/>
    <property type="match status" value="1"/>
</dbReference>
<dbReference type="InterPro" id="IPR001753">
    <property type="entry name" value="Enoyl-CoA_hydra/iso"/>
</dbReference>
<dbReference type="PANTHER" id="PTHR11941">
    <property type="entry name" value="ENOYL-COA HYDRATASE-RELATED"/>
    <property type="match status" value="1"/>
</dbReference>
<keyword evidence="5" id="KW-0413">Isomerase</keyword>
<dbReference type="SUPFAM" id="SSF52096">
    <property type="entry name" value="ClpP/crotonase"/>
    <property type="match status" value="1"/>
</dbReference>
<dbReference type="InterPro" id="IPR029045">
    <property type="entry name" value="ClpP/crotonase-like_dom_sf"/>
</dbReference>
<gene>
    <name evidence="8" type="ORF">A1O7_02977</name>
</gene>
<dbReference type="Gene3D" id="3.90.226.10">
    <property type="entry name" value="2-enoyl-CoA Hydratase, Chain A, domain 1"/>
    <property type="match status" value="1"/>
</dbReference>
<dbReference type="HOGENOM" id="CLU_009834_7_6_1"/>
<evidence type="ECO:0000313" key="9">
    <source>
        <dbReference type="Proteomes" id="UP000019473"/>
    </source>
</evidence>
<dbReference type="GeneID" id="19177578"/>
<dbReference type="EMBL" id="AMGW01000002">
    <property type="protein sequence ID" value="EXJ62539.1"/>
    <property type="molecule type" value="Genomic_DNA"/>
</dbReference>
<comment type="pathway">
    <text evidence="2">Siderophore biosynthesis.</text>
</comment>
<protein>
    <submittedName>
        <fullName evidence="8">Enoyl-CoA hydratase</fullName>
    </submittedName>
</protein>
<dbReference type="GO" id="GO:0016853">
    <property type="term" value="F:isomerase activity"/>
    <property type="evidence" value="ECO:0007669"/>
    <property type="project" value="UniProtKB-KW"/>
</dbReference>
<dbReference type="RefSeq" id="XP_007755193.1">
    <property type="nucleotide sequence ID" value="XM_007757003.1"/>
</dbReference>
<evidence type="ECO:0000256" key="4">
    <source>
        <dbReference type="ARBA" id="ARBA00023140"/>
    </source>
</evidence>
<sequence length="295" mass="31313">MSAYPCTLATQPPSTPKTTLLFPTQDTLLVVLNNPRGLNCLSTSMHYALHALFEWYDNEPSLRCAVITGAGRAFCAGADLKEWNENNAARAAGKTAGAGDGRREMPRSGFGGVSRRIGKKPVIGAINGLAFGGGMEMVANMDLVVAARSAQFALPEVKRGVVAVAGALPRIVRTLGKPRAMEMALTGRTVGAAEAGAWGLVNFVTDDAPVDADVSDRPVVKKALEYAKEIAGNSPDSVIISRAGIIEGWEDGSAEHATQSIVDIYSKRLNEGENIHEGVKAFVEKRAPRWVPSKL</sequence>